<organism evidence="2 3">
    <name type="scientific">Acaulospora morrowiae</name>
    <dbReference type="NCBI Taxonomy" id="94023"/>
    <lineage>
        <taxon>Eukaryota</taxon>
        <taxon>Fungi</taxon>
        <taxon>Fungi incertae sedis</taxon>
        <taxon>Mucoromycota</taxon>
        <taxon>Glomeromycotina</taxon>
        <taxon>Glomeromycetes</taxon>
        <taxon>Diversisporales</taxon>
        <taxon>Acaulosporaceae</taxon>
        <taxon>Acaulospora</taxon>
    </lineage>
</organism>
<dbReference type="EMBL" id="CAJVPV010000073">
    <property type="protein sequence ID" value="CAG8441152.1"/>
    <property type="molecule type" value="Genomic_DNA"/>
</dbReference>
<dbReference type="Proteomes" id="UP000789342">
    <property type="component" value="Unassembled WGS sequence"/>
</dbReference>
<sequence>MSQRDTPMGLQSNKSIRISDSSNSGASIKVHIINKSDISNTLTKKAEKNDLYTLIERNHKESKVIKYGSERILAT</sequence>
<keyword evidence="3" id="KW-1185">Reference proteome</keyword>
<reference evidence="2" key="1">
    <citation type="submission" date="2021-06" db="EMBL/GenBank/DDBJ databases">
        <authorList>
            <person name="Kallberg Y."/>
            <person name="Tangrot J."/>
            <person name="Rosling A."/>
        </authorList>
    </citation>
    <scope>NUCLEOTIDE SEQUENCE</scope>
    <source>
        <strain evidence="2">CL551</strain>
    </source>
</reference>
<gene>
    <name evidence="2" type="ORF">AMORRO_LOCUS293</name>
</gene>
<feature type="non-terminal residue" evidence="2">
    <location>
        <position position="75"/>
    </location>
</feature>
<proteinExistence type="predicted"/>
<evidence type="ECO:0000313" key="3">
    <source>
        <dbReference type="Proteomes" id="UP000789342"/>
    </source>
</evidence>
<evidence type="ECO:0000313" key="2">
    <source>
        <dbReference type="EMBL" id="CAG8441152.1"/>
    </source>
</evidence>
<protein>
    <submittedName>
        <fullName evidence="2">8124_t:CDS:1</fullName>
    </submittedName>
</protein>
<name>A0A9N8YND3_9GLOM</name>
<feature type="region of interest" description="Disordered" evidence="1">
    <location>
        <begin position="1"/>
        <end position="23"/>
    </location>
</feature>
<dbReference type="AlphaFoldDB" id="A0A9N8YND3"/>
<accession>A0A9N8YND3</accession>
<evidence type="ECO:0000256" key="1">
    <source>
        <dbReference type="SAM" id="MobiDB-lite"/>
    </source>
</evidence>
<comment type="caution">
    <text evidence="2">The sequence shown here is derived from an EMBL/GenBank/DDBJ whole genome shotgun (WGS) entry which is preliminary data.</text>
</comment>